<name>A0A8B8DDD1_CRAVI</name>
<feature type="compositionally biased region" description="Basic and acidic residues" evidence="10">
    <location>
        <begin position="410"/>
        <end position="426"/>
    </location>
</feature>
<keyword evidence="13" id="KW-1185">Reference proteome</keyword>
<feature type="compositionally biased region" description="Low complexity" evidence="10">
    <location>
        <begin position="667"/>
        <end position="681"/>
    </location>
</feature>
<dbReference type="PANTHER" id="PTHR31363">
    <property type="entry name" value="TRAF3-INTERACTING PROTEIN 1"/>
    <property type="match status" value="1"/>
</dbReference>
<dbReference type="OrthoDB" id="10258914at2759"/>
<evidence type="ECO:0000256" key="10">
    <source>
        <dbReference type="SAM" id="MobiDB-lite"/>
    </source>
</evidence>
<feature type="compositionally biased region" description="Basic and acidic residues" evidence="10">
    <location>
        <begin position="712"/>
        <end position="726"/>
    </location>
</feature>
<evidence type="ECO:0000256" key="6">
    <source>
        <dbReference type="ARBA" id="ARBA00023212"/>
    </source>
</evidence>
<evidence type="ECO:0000259" key="11">
    <source>
        <dbReference type="Pfam" id="PF10243"/>
    </source>
</evidence>
<accession>A0A8B8DDD1</accession>
<feature type="compositionally biased region" description="Basic and acidic residues" evidence="10">
    <location>
        <begin position="463"/>
        <end position="486"/>
    </location>
</feature>
<dbReference type="InterPro" id="IPR042576">
    <property type="entry name" value="TRAF3IP1_N_sf"/>
</dbReference>
<keyword evidence="5" id="KW-0175">Coiled coil</keyword>
<dbReference type="Pfam" id="PF17749">
    <property type="entry name" value="MIP-T3_C"/>
    <property type="match status" value="1"/>
</dbReference>
<dbReference type="GO" id="GO:0060271">
    <property type="term" value="P:cilium assembly"/>
    <property type="evidence" value="ECO:0007669"/>
    <property type="project" value="TreeGrafter"/>
</dbReference>
<dbReference type="InterPro" id="IPR018799">
    <property type="entry name" value="TRAF3IP1"/>
</dbReference>
<evidence type="ECO:0000256" key="8">
    <source>
        <dbReference type="ARBA" id="ARBA00043971"/>
    </source>
</evidence>
<dbReference type="GO" id="GO:0030992">
    <property type="term" value="C:intraciliary transport particle B"/>
    <property type="evidence" value="ECO:0007669"/>
    <property type="project" value="TreeGrafter"/>
</dbReference>
<keyword evidence="7" id="KW-0966">Cell projection</keyword>
<feature type="compositionally biased region" description="Basic and acidic residues" evidence="10">
    <location>
        <begin position="381"/>
        <end position="402"/>
    </location>
</feature>
<evidence type="ECO:0000259" key="12">
    <source>
        <dbReference type="Pfam" id="PF17749"/>
    </source>
</evidence>
<comment type="similarity">
    <text evidence="8">Belongs to the TRAF3IP1 family.</text>
</comment>
<dbReference type="InterPro" id="IPR041476">
    <property type="entry name" value="TRAF3IP1_C"/>
</dbReference>
<dbReference type="GO" id="GO:0005930">
    <property type="term" value="C:axoneme"/>
    <property type="evidence" value="ECO:0007669"/>
    <property type="project" value="UniProtKB-SubCell"/>
</dbReference>
<comment type="subcellular location">
    <subcellularLocation>
        <location evidence="2">Cytoplasm</location>
        <location evidence="2">Cytoskeleton</location>
        <location evidence="2">Cilium axoneme</location>
    </subcellularLocation>
    <subcellularLocation>
        <location evidence="1">Cytoplasm</location>
        <location evidence="1">Cytoskeleton</location>
        <location evidence="1">Cilium basal body</location>
    </subcellularLocation>
</comment>
<evidence type="ECO:0000256" key="2">
    <source>
        <dbReference type="ARBA" id="ARBA00004430"/>
    </source>
</evidence>
<feature type="compositionally biased region" description="Acidic residues" evidence="10">
    <location>
        <begin position="656"/>
        <end position="665"/>
    </location>
</feature>
<keyword evidence="4" id="KW-0970">Cilium biogenesis/degradation</keyword>
<feature type="domain" description="TRAF3-interacting protein 1 N-terminal" evidence="11">
    <location>
        <begin position="5"/>
        <end position="114"/>
    </location>
</feature>
<protein>
    <recommendedName>
        <fullName evidence="9">TRAF3-interacting protein 1</fullName>
    </recommendedName>
</protein>
<evidence type="ECO:0000256" key="7">
    <source>
        <dbReference type="ARBA" id="ARBA00023273"/>
    </source>
</evidence>
<dbReference type="Gene3D" id="1.10.418.50">
    <property type="entry name" value="Microtubule-binding protein MIP-T3"/>
    <property type="match status" value="1"/>
</dbReference>
<keyword evidence="3" id="KW-0963">Cytoplasm</keyword>
<dbReference type="GO" id="GO:0042073">
    <property type="term" value="P:intraciliary transport"/>
    <property type="evidence" value="ECO:0007669"/>
    <property type="project" value="TreeGrafter"/>
</dbReference>
<dbReference type="GO" id="GO:0036064">
    <property type="term" value="C:ciliary basal body"/>
    <property type="evidence" value="ECO:0007669"/>
    <property type="project" value="TreeGrafter"/>
</dbReference>
<evidence type="ECO:0000256" key="1">
    <source>
        <dbReference type="ARBA" id="ARBA00004120"/>
    </source>
</evidence>
<evidence type="ECO:0000256" key="3">
    <source>
        <dbReference type="ARBA" id="ARBA00022490"/>
    </source>
</evidence>
<dbReference type="GO" id="GO:0048731">
    <property type="term" value="P:system development"/>
    <property type="evidence" value="ECO:0007669"/>
    <property type="project" value="UniProtKB-ARBA"/>
</dbReference>
<evidence type="ECO:0000256" key="9">
    <source>
        <dbReference type="ARBA" id="ARBA00070492"/>
    </source>
</evidence>
<feature type="compositionally biased region" description="Basic and acidic residues" evidence="10">
    <location>
        <begin position="496"/>
        <end position="507"/>
    </location>
</feature>
<sequence length="842" mass="96832">MDPRIVKKTQDTLGKIIKKPPLTEKLLSKPPFRFLHDIMTSVIKTTGFMNGLYKEEELNSENVKDKDSKIAFLQKAIDFTAMVTGKSLSVKPVKIVAGHEPEKTNEFLQSLAAAINKGVDNDEYVAKMTKGGGESKEEKRDRSKEGSKEERKKRDSEDKKDRDKSASREKSRERHRDKEDRHKDREDRHRDKEDRHKDRDDEDRHRDKKDRHRDKESRHRDRDEDKEERHKDREERHRDRKERRKEQDEIWKSVGVDILDSDSSTSSDIDLLEGLSQNNSTDQGATSSLVKTCEVSRRAKSKRPRGARQRASETKTSSDGFINVEASSKIPGSDSEQLTPSSSDQLAAGGKRGETSKRKTGTKSRLAVRQTEVGKGPTSDGESHDSYVSKFKDERACRKDQDSEGAYSEQTERRINLKSGEHEEPRKAKKMAAVQPIQQTPKTDKEQAQANKISSKERKRITRKDLEEERSTGKYPNKRESREESPKYIPRKHSRFAFDHEYMDRKIREKKRQGSMYSVQREWKLAERAMHNRAGDQEMETFRKTLRHQDEESKENDPSQMNGEKEESPTKLARPSSAKGSRRRREEDEPPKTMMASEGGEDNLPPQVSASRSLARPSSARPAPPRRKQEVIENEPAMRLGSGKPSNVIVDGGKDSDEDEDETFMVEETAAPQEQEQASPPLDDEEDEDHGGLVKKMLETKKELESSSQVKKTTEIERPKITDAQRMKQRQQVQKEIDKLRVSIQTLTRSANPLGKVMDYVQEDLDSMQKELQRWKQENKEHALELKRERGITDKAIEPLRAQLTEVDQAIKDQVDLIAAVKSNIIRNDQKIDKMLRSIAKS</sequence>
<feature type="compositionally biased region" description="Polar residues" evidence="10">
    <location>
        <begin position="334"/>
        <end position="345"/>
    </location>
</feature>
<dbReference type="GO" id="GO:0008017">
    <property type="term" value="F:microtubule binding"/>
    <property type="evidence" value="ECO:0007669"/>
    <property type="project" value="InterPro"/>
</dbReference>
<dbReference type="InterPro" id="IPR040468">
    <property type="entry name" value="TRAF3IP1_N"/>
</dbReference>
<feature type="region of interest" description="Disordered" evidence="10">
    <location>
        <begin position="128"/>
        <end position="732"/>
    </location>
</feature>
<dbReference type="GO" id="GO:0048513">
    <property type="term" value="P:animal organ development"/>
    <property type="evidence" value="ECO:0007669"/>
    <property type="project" value="UniProtKB-ARBA"/>
</dbReference>
<feature type="compositionally biased region" description="Basic and acidic residues" evidence="10">
    <location>
        <begin position="213"/>
        <end position="237"/>
    </location>
</feature>
<feature type="compositionally biased region" description="Basic and acidic residues" evidence="10">
    <location>
        <begin position="133"/>
        <end position="205"/>
    </location>
</feature>
<feature type="compositionally biased region" description="Low complexity" evidence="10">
    <location>
        <begin position="257"/>
        <end position="269"/>
    </location>
</feature>
<evidence type="ECO:0000256" key="5">
    <source>
        <dbReference type="ARBA" id="ARBA00023054"/>
    </source>
</evidence>
<feature type="compositionally biased region" description="Low complexity" evidence="10">
    <location>
        <begin position="609"/>
        <end position="621"/>
    </location>
</feature>
<organism evidence="13 14">
    <name type="scientific">Crassostrea virginica</name>
    <name type="common">Eastern oyster</name>
    <dbReference type="NCBI Taxonomy" id="6565"/>
    <lineage>
        <taxon>Eukaryota</taxon>
        <taxon>Metazoa</taxon>
        <taxon>Spiralia</taxon>
        <taxon>Lophotrochozoa</taxon>
        <taxon>Mollusca</taxon>
        <taxon>Bivalvia</taxon>
        <taxon>Autobranchia</taxon>
        <taxon>Pteriomorphia</taxon>
        <taxon>Ostreida</taxon>
        <taxon>Ostreoidea</taxon>
        <taxon>Ostreidae</taxon>
        <taxon>Crassostrea</taxon>
    </lineage>
</organism>
<dbReference type="RefSeq" id="XP_022325549.1">
    <property type="nucleotide sequence ID" value="XM_022469841.1"/>
</dbReference>
<gene>
    <name evidence="14" type="primary">LOC111125754</name>
</gene>
<evidence type="ECO:0000313" key="13">
    <source>
        <dbReference type="Proteomes" id="UP000694844"/>
    </source>
</evidence>
<feature type="compositionally biased region" description="Basic and acidic residues" evidence="10">
    <location>
        <begin position="690"/>
        <end position="705"/>
    </location>
</feature>
<evidence type="ECO:0000256" key="4">
    <source>
        <dbReference type="ARBA" id="ARBA00022794"/>
    </source>
</evidence>
<feature type="compositionally biased region" description="Polar residues" evidence="10">
    <location>
        <begin position="275"/>
        <end position="290"/>
    </location>
</feature>
<evidence type="ECO:0000313" key="14">
    <source>
        <dbReference type="RefSeq" id="XP_022325549.1"/>
    </source>
</evidence>
<dbReference type="KEGG" id="cvn:111125754"/>
<feature type="compositionally biased region" description="Basic residues" evidence="10">
    <location>
        <begin position="298"/>
        <end position="308"/>
    </location>
</feature>
<dbReference type="GeneID" id="111125754"/>
<feature type="domain" description="TRAF3-interacting protein 1 C-terminal" evidence="12">
    <location>
        <begin position="685"/>
        <end position="839"/>
    </location>
</feature>
<feature type="compositionally biased region" description="Basic and acidic residues" evidence="10">
    <location>
        <begin position="521"/>
        <end position="569"/>
    </location>
</feature>
<dbReference type="GO" id="GO:0070507">
    <property type="term" value="P:regulation of microtubule cytoskeleton organization"/>
    <property type="evidence" value="ECO:0007669"/>
    <property type="project" value="TreeGrafter"/>
</dbReference>
<reference evidence="13" key="1">
    <citation type="submission" date="2024-06" db="UniProtKB">
        <authorList>
            <consortium name="RefSeq"/>
        </authorList>
    </citation>
    <scope>NUCLEOTIDE SEQUENCE [LARGE SCALE GENOMIC DNA]</scope>
</reference>
<dbReference type="Pfam" id="PF10243">
    <property type="entry name" value="MIP-T3"/>
    <property type="match status" value="1"/>
</dbReference>
<reference evidence="14" key="2">
    <citation type="submission" date="2025-08" db="UniProtKB">
        <authorList>
            <consortium name="RefSeq"/>
        </authorList>
    </citation>
    <scope>IDENTIFICATION</scope>
    <source>
        <tissue evidence="14">Whole sample</tissue>
    </source>
</reference>
<dbReference type="AlphaFoldDB" id="A0A8B8DDD1"/>
<dbReference type="FunFam" id="1.10.418.50:FF:000001">
    <property type="entry name" value="TRAF3-interacting protein 1 isoform X1"/>
    <property type="match status" value="1"/>
</dbReference>
<proteinExistence type="inferred from homology"/>
<dbReference type="PANTHER" id="PTHR31363:SF0">
    <property type="entry name" value="TRAF3-INTERACTING PROTEIN 1"/>
    <property type="match status" value="1"/>
</dbReference>
<keyword evidence="6" id="KW-0206">Cytoskeleton</keyword>
<dbReference type="Proteomes" id="UP000694844">
    <property type="component" value="Chromosome 1"/>
</dbReference>